<accession>A0A9D2IU37</accession>
<dbReference type="Pfam" id="PF00903">
    <property type="entry name" value="Glyoxalase"/>
    <property type="match status" value="1"/>
</dbReference>
<dbReference type="InterPro" id="IPR051332">
    <property type="entry name" value="Fosfomycin_Res_Enzymes"/>
</dbReference>
<sequence length="133" mass="15397">MGICGVHHVAMIVSDYKKSREFYVDKLGFEIVRENFREDRQDYKLDLALNGVELEIFAPAKADEGHKLHPERASFPEAYGLRHLAFRVTDIEKTVEELNRMGIDTEPIRRDEFSGGKFTFFKDPDGLPLELHE</sequence>
<evidence type="ECO:0000313" key="3">
    <source>
        <dbReference type="EMBL" id="HIZ22442.1"/>
    </source>
</evidence>
<evidence type="ECO:0000259" key="2">
    <source>
        <dbReference type="PROSITE" id="PS51819"/>
    </source>
</evidence>
<dbReference type="InterPro" id="IPR037523">
    <property type="entry name" value="VOC_core"/>
</dbReference>
<dbReference type="InterPro" id="IPR037478">
    <property type="entry name" value="YwkD-like_dom"/>
</dbReference>
<comment type="caution">
    <text evidence="3">The sequence shown here is derived from an EMBL/GenBank/DDBJ whole genome shotgun (WGS) entry which is preliminary data.</text>
</comment>
<reference evidence="3" key="2">
    <citation type="submission" date="2021-04" db="EMBL/GenBank/DDBJ databases">
        <authorList>
            <person name="Gilroy R."/>
        </authorList>
    </citation>
    <scope>NUCLEOTIDE SEQUENCE</scope>
    <source>
        <strain evidence="3">14324</strain>
    </source>
</reference>
<organism evidence="3 4">
    <name type="scientific">Candidatus Blautia faecigallinarum</name>
    <dbReference type="NCBI Taxonomy" id="2838488"/>
    <lineage>
        <taxon>Bacteria</taxon>
        <taxon>Bacillati</taxon>
        <taxon>Bacillota</taxon>
        <taxon>Clostridia</taxon>
        <taxon>Lachnospirales</taxon>
        <taxon>Lachnospiraceae</taxon>
        <taxon>Blautia</taxon>
    </lineage>
</organism>
<gene>
    <name evidence="3" type="ORF">IAA21_06560</name>
</gene>
<dbReference type="PANTHER" id="PTHR36113:SF6">
    <property type="entry name" value="FOSFOMYCIN RESISTANCE PROTEIN FOSX"/>
    <property type="match status" value="1"/>
</dbReference>
<dbReference type="InterPro" id="IPR004360">
    <property type="entry name" value="Glyas_Fos-R_dOase_dom"/>
</dbReference>
<dbReference type="PROSITE" id="PS51819">
    <property type="entry name" value="VOC"/>
    <property type="match status" value="1"/>
</dbReference>
<dbReference type="Proteomes" id="UP000824041">
    <property type="component" value="Unassembled WGS sequence"/>
</dbReference>
<dbReference type="PANTHER" id="PTHR36113">
    <property type="entry name" value="LYASE, PUTATIVE-RELATED-RELATED"/>
    <property type="match status" value="1"/>
</dbReference>
<feature type="domain" description="VOC" evidence="2">
    <location>
        <begin position="5"/>
        <end position="133"/>
    </location>
</feature>
<keyword evidence="1" id="KW-0479">Metal-binding</keyword>
<dbReference type="SUPFAM" id="SSF54593">
    <property type="entry name" value="Glyoxalase/Bleomycin resistance protein/Dihydroxybiphenyl dioxygenase"/>
    <property type="match status" value="1"/>
</dbReference>
<dbReference type="AlphaFoldDB" id="A0A9D2IU37"/>
<name>A0A9D2IU37_9FIRM</name>
<proteinExistence type="predicted"/>
<evidence type="ECO:0000256" key="1">
    <source>
        <dbReference type="ARBA" id="ARBA00022723"/>
    </source>
</evidence>
<protein>
    <submittedName>
        <fullName evidence="3">VOC family protein</fullName>
    </submittedName>
</protein>
<dbReference type="InterPro" id="IPR029068">
    <property type="entry name" value="Glyas_Bleomycin-R_OHBP_Dase"/>
</dbReference>
<dbReference type="EMBL" id="DXBU01000091">
    <property type="protein sequence ID" value="HIZ22442.1"/>
    <property type="molecule type" value="Genomic_DNA"/>
</dbReference>
<dbReference type="GO" id="GO:0046872">
    <property type="term" value="F:metal ion binding"/>
    <property type="evidence" value="ECO:0007669"/>
    <property type="project" value="UniProtKB-KW"/>
</dbReference>
<evidence type="ECO:0000313" key="4">
    <source>
        <dbReference type="Proteomes" id="UP000824041"/>
    </source>
</evidence>
<reference evidence="3" key="1">
    <citation type="journal article" date="2021" name="PeerJ">
        <title>Extensive microbial diversity within the chicken gut microbiome revealed by metagenomics and culture.</title>
        <authorList>
            <person name="Gilroy R."/>
            <person name="Ravi A."/>
            <person name="Getino M."/>
            <person name="Pursley I."/>
            <person name="Horton D.L."/>
            <person name="Alikhan N.F."/>
            <person name="Baker D."/>
            <person name="Gharbi K."/>
            <person name="Hall N."/>
            <person name="Watson M."/>
            <person name="Adriaenssens E.M."/>
            <person name="Foster-Nyarko E."/>
            <person name="Jarju S."/>
            <person name="Secka A."/>
            <person name="Antonio M."/>
            <person name="Oren A."/>
            <person name="Chaudhuri R.R."/>
            <person name="La Ragione R."/>
            <person name="Hildebrand F."/>
            <person name="Pallen M.J."/>
        </authorList>
    </citation>
    <scope>NUCLEOTIDE SEQUENCE</scope>
    <source>
        <strain evidence="3">14324</strain>
    </source>
</reference>
<dbReference type="Gene3D" id="3.10.180.10">
    <property type="entry name" value="2,3-Dihydroxybiphenyl 1,2-Dioxygenase, domain 1"/>
    <property type="match status" value="1"/>
</dbReference>
<dbReference type="CDD" id="cd08352">
    <property type="entry name" value="VOC_Bs_YwkD_like"/>
    <property type="match status" value="1"/>
</dbReference>